<evidence type="ECO:0000256" key="6">
    <source>
        <dbReference type="ARBA" id="ARBA00022692"/>
    </source>
</evidence>
<dbReference type="GO" id="GO:0015297">
    <property type="term" value="F:antiporter activity"/>
    <property type="evidence" value="ECO:0007669"/>
    <property type="project" value="InterPro"/>
</dbReference>
<dbReference type="Proteomes" id="UP000000486">
    <property type="component" value="Chromosome"/>
</dbReference>
<dbReference type="PANTHER" id="PTHR43823">
    <property type="entry name" value="SPORULATION PROTEIN YKVU"/>
    <property type="match status" value="1"/>
</dbReference>
<feature type="transmembrane region" description="Helical" evidence="10">
    <location>
        <begin position="49"/>
        <end position="73"/>
    </location>
</feature>
<evidence type="ECO:0000256" key="3">
    <source>
        <dbReference type="ARBA" id="ARBA00022106"/>
    </source>
</evidence>
<dbReference type="NCBIfam" id="TIGR00797">
    <property type="entry name" value="matE"/>
    <property type="match status" value="1"/>
</dbReference>
<protein>
    <recommendedName>
        <fullName evidence="3">Multidrug export protein MepA</fullName>
    </recommendedName>
</protein>
<keyword evidence="8 10" id="KW-0472">Membrane</keyword>
<evidence type="ECO:0000256" key="8">
    <source>
        <dbReference type="ARBA" id="ARBA00023136"/>
    </source>
</evidence>
<organism evidence="11 12">
    <name type="scientific">Listeria monocytogenes serotype 4a (strain M7)</name>
    <dbReference type="NCBI Taxonomy" id="1030009"/>
    <lineage>
        <taxon>Bacteria</taxon>
        <taxon>Bacillati</taxon>
        <taxon>Bacillota</taxon>
        <taxon>Bacilli</taxon>
        <taxon>Bacillales</taxon>
        <taxon>Listeriaceae</taxon>
        <taxon>Listeria</taxon>
    </lineage>
</organism>
<evidence type="ECO:0000256" key="7">
    <source>
        <dbReference type="ARBA" id="ARBA00022989"/>
    </source>
</evidence>
<evidence type="ECO:0000256" key="10">
    <source>
        <dbReference type="SAM" id="Phobius"/>
    </source>
</evidence>
<feature type="transmembrane region" description="Helical" evidence="10">
    <location>
        <begin position="20"/>
        <end position="43"/>
    </location>
</feature>
<feature type="transmembrane region" description="Helical" evidence="10">
    <location>
        <begin position="94"/>
        <end position="117"/>
    </location>
</feature>
<name>A0A0E0UXW8_LISMM</name>
<feature type="transmembrane region" description="Helical" evidence="10">
    <location>
        <begin position="361"/>
        <end position="381"/>
    </location>
</feature>
<accession>A0A0E0UXW8</accession>
<evidence type="ECO:0000256" key="5">
    <source>
        <dbReference type="ARBA" id="ARBA00022475"/>
    </source>
</evidence>
<reference evidence="11 12" key="1">
    <citation type="journal article" date="2011" name="J. Bacteriol.">
        <title>Genome sequence of the nonpathogenic Listeria monocytogenes serovar 4a strain M7.</title>
        <authorList>
            <person name="Chen J."/>
            <person name="Xia Y."/>
            <person name="Cheng C."/>
            <person name="Fang C."/>
            <person name="Shan Y."/>
            <person name="Jin G."/>
            <person name="Fang W."/>
        </authorList>
    </citation>
    <scope>NUCLEOTIDE SEQUENCE [LARGE SCALE GENOMIC DNA]</scope>
    <source>
        <strain evidence="11 12">M7</strain>
    </source>
</reference>
<evidence type="ECO:0000313" key="11">
    <source>
        <dbReference type="EMBL" id="AEH93191.1"/>
    </source>
</evidence>
<feature type="transmembrane region" description="Helical" evidence="10">
    <location>
        <begin position="137"/>
        <end position="157"/>
    </location>
</feature>
<evidence type="ECO:0000256" key="4">
    <source>
        <dbReference type="ARBA" id="ARBA00022448"/>
    </source>
</evidence>
<dbReference type="InterPro" id="IPR002528">
    <property type="entry name" value="MATE_fam"/>
</dbReference>
<evidence type="ECO:0000256" key="2">
    <source>
        <dbReference type="ARBA" id="ARBA00008417"/>
    </source>
</evidence>
<dbReference type="InterPro" id="IPR045070">
    <property type="entry name" value="MATE_MepA-like"/>
</dbReference>
<dbReference type="CDD" id="cd13143">
    <property type="entry name" value="MATE_MepA_like"/>
    <property type="match status" value="1"/>
</dbReference>
<dbReference type="NCBIfam" id="NF000217">
    <property type="entry name" value="MATE_multi_FepA"/>
    <property type="match status" value="1"/>
</dbReference>
<dbReference type="GO" id="GO:0046677">
    <property type="term" value="P:response to antibiotic"/>
    <property type="evidence" value="ECO:0007669"/>
    <property type="project" value="UniProtKB-KW"/>
</dbReference>
<dbReference type="AlphaFoldDB" id="A0A0E0UXW8"/>
<sequence>MAKNMEILETDSVKKIYFRYLIPSLVGMLLMSLNIVIDGIFVGHKLGGVALAGINIAVPVFTIFTAISIWIGIGAATQFSFAIGEKNVAKAQTIFTNAILAVVSITVIIGIIAFIFKVPLAYFLGANDDTIGYVLEYMNILLVFGFALTLENILSIFVRNDGDPNLSMIALIVTAISNVILNYLFLFVFEWGVTGSALATMIAIIIGVLILITHFFKKSSRLKFVKVDWNKAFFKKTLAIGLPSFLAEVGVSVFTLGYNISIAAIAGTAGVAAFSVLNYTHSVILMLFLGMGSAIQPLISYYRGAKARQKEIETLKIAIMVAFSTGVGFLLVGLFGSNLLVSMFGNFSPEIRDLASNGIKLFYTAYLFMGFNFVMMTYFQTSDKVKMATWITISREIIFMVIFLLVLPPIIGIPGVWLAIPISEMIVAASIVFYMKKKHILFK</sequence>
<comment type="subcellular location">
    <subcellularLocation>
        <location evidence="1">Cell membrane</location>
        <topology evidence="1">Multi-pass membrane protein</topology>
    </subcellularLocation>
</comment>
<keyword evidence="7 10" id="KW-1133">Transmembrane helix</keyword>
<feature type="transmembrane region" description="Helical" evidence="10">
    <location>
        <begin position="195"/>
        <end position="216"/>
    </location>
</feature>
<comment type="similarity">
    <text evidence="2">Belongs to the multi antimicrobial extrusion (MATE) (TC 2.A.66.1) family. MepA subfamily.</text>
</comment>
<keyword evidence="4" id="KW-0813">Transport</keyword>
<dbReference type="RefSeq" id="WP_003728876.1">
    <property type="nucleotide sequence ID" value="NC_017537.1"/>
</dbReference>
<evidence type="ECO:0000256" key="1">
    <source>
        <dbReference type="ARBA" id="ARBA00004651"/>
    </source>
</evidence>
<dbReference type="PATRIC" id="fig|1030009.3.peg.2172"/>
<dbReference type="GO" id="GO:0005886">
    <property type="term" value="C:plasma membrane"/>
    <property type="evidence" value="ECO:0007669"/>
    <property type="project" value="UniProtKB-SubCell"/>
</dbReference>
<dbReference type="KEGG" id="lmq:LMM7_2186"/>
<gene>
    <name evidence="11" type="primary">yeeO</name>
    <name evidence="11" type="ordered locus">LMM7_2186</name>
</gene>
<dbReference type="GO" id="GO:0042910">
    <property type="term" value="F:xenobiotic transmembrane transporter activity"/>
    <property type="evidence" value="ECO:0007669"/>
    <property type="project" value="InterPro"/>
</dbReference>
<feature type="transmembrane region" description="Helical" evidence="10">
    <location>
        <begin position="393"/>
        <end position="411"/>
    </location>
</feature>
<feature type="transmembrane region" description="Helical" evidence="10">
    <location>
        <begin position="314"/>
        <end position="341"/>
    </location>
</feature>
<keyword evidence="5" id="KW-1003">Cell membrane</keyword>
<evidence type="ECO:0000313" key="12">
    <source>
        <dbReference type="Proteomes" id="UP000000486"/>
    </source>
</evidence>
<proteinExistence type="inferred from homology"/>
<feature type="transmembrane region" description="Helical" evidence="10">
    <location>
        <begin position="283"/>
        <end position="302"/>
    </location>
</feature>
<keyword evidence="9" id="KW-0046">Antibiotic resistance</keyword>
<feature type="transmembrane region" description="Helical" evidence="10">
    <location>
        <begin position="169"/>
        <end position="189"/>
    </location>
</feature>
<dbReference type="PIRSF" id="PIRSF006603">
    <property type="entry name" value="DinF"/>
    <property type="match status" value="1"/>
</dbReference>
<dbReference type="EMBL" id="CP002816">
    <property type="protein sequence ID" value="AEH93191.1"/>
    <property type="molecule type" value="Genomic_DNA"/>
</dbReference>
<evidence type="ECO:0000256" key="9">
    <source>
        <dbReference type="ARBA" id="ARBA00023251"/>
    </source>
</evidence>
<feature type="transmembrane region" description="Helical" evidence="10">
    <location>
        <begin position="256"/>
        <end position="277"/>
    </location>
</feature>
<keyword evidence="6 10" id="KW-0812">Transmembrane</keyword>
<dbReference type="HOGENOM" id="CLU_012893_0_2_9"/>
<dbReference type="InterPro" id="IPR048279">
    <property type="entry name" value="MdtK-like"/>
</dbReference>
<dbReference type="PANTHER" id="PTHR43823:SF4">
    <property type="entry name" value="SPORULATION PROTEIN YKVU"/>
    <property type="match status" value="1"/>
</dbReference>
<dbReference type="InterPro" id="IPR051327">
    <property type="entry name" value="MATE_MepA_subfamily"/>
</dbReference>
<dbReference type="Pfam" id="PF01554">
    <property type="entry name" value="MatE"/>
    <property type="match status" value="2"/>
</dbReference>